<evidence type="ECO:0000256" key="2">
    <source>
        <dbReference type="ARBA" id="ARBA00023002"/>
    </source>
</evidence>
<dbReference type="Gene3D" id="3.40.50.720">
    <property type="entry name" value="NAD(P)-binding Rossmann-like Domain"/>
    <property type="match status" value="1"/>
</dbReference>
<evidence type="ECO:0008006" key="6">
    <source>
        <dbReference type="Google" id="ProtNLM"/>
    </source>
</evidence>
<reference evidence="4 5" key="1">
    <citation type="journal article" date="2024" name="bioRxiv">
        <title>Comparative genomics of Cryptococcus and Kwoniella reveals pathogenesis evolution and contrasting karyotype dynamics via intercentromeric recombination or chromosome fusion.</title>
        <authorList>
            <person name="Coelho M.A."/>
            <person name="David-Palma M."/>
            <person name="Shea T."/>
            <person name="Bowers K."/>
            <person name="McGinley-Smith S."/>
            <person name="Mohammad A.W."/>
            <person name="Gnirke A."/>
            <person name="Yurkov A.M."/>
            <person name="Nowrousian M."/>
            <person name="Sun S."/>
            <person name="Cuomo C.A."/>
            <person name="Heitman J."/>
        </authorList>
    </citation>
    <scope>NUCLEOTIDE SEQUENCE [LARGE SCALE GENOMIC DNA]</scope>
    <source>
        <strain evidence="4 5">CBS 13917</strain>
    </source>
</reference>
<dbReference type="SUPFAM" id="SSF51735">
    <property type="entry name" value="NAD(P)-binding Rossmann-fold domains"/>
    <property type="match status" value="1"/>
</dbReference>
<dbReference type="InterPro" id="IPR002347">
    <property type="entry name" value="SDR_fam"/>
</dbReference>
<dbReference type="EMBL" id="JBCAWK010000007">
    <property type="protein sequence ID" value="KAK8853187.1"/>
    <property type="molecule type" value="Genomic_DNA"/>
</dbReference>
<accession>A0AAW0YYF0</accession>
<dbReference type="AlphaFoldDB" id="A0AAW0YYF0"/>
<evidence type="ECO:0000256" key="3">
    <source>
        <dbReference type="SAM" id="MobiDB-lite"/>
    </source>
</evidence>
<dbReference type="PRINTS" id="PR00081">
    <property type="entry name" value="GDHRDH"/>
</dbReference>
<dbReference type="Proteomes" id="UP001388673">
    <property type="component" value="Unassembled WGS sequence"/>
</dbReference>
<feature type="compositionally biased region" description="Pro residues" evidence="3">
    <location>
        <begin position="1"/>
        <end position="10"/>
    </location>
</feature>
<keyword evidence="5" id="KW-1185">Reference proteome</keyword>
<proteinExistence type="inferred from homology"/>
<comment type="similarity">
    <text evidence="1">Belongs to the short-chain dehydrogenases/reductases (SDR) family.</text>
</comment>
<dbReference type="FunFam" id="3.40.50.720:FF:000084">
    <property type="entry name" value="Short-chain dehydrogenase reductase"/>
    <property type="match status" value="1"/>
</dbReference>
<evidence type="ECO:0000256" key="1">
    <source>
        <dbReference type="ARBA" id="ARBA00006484"/>
    </source>
</evidence>
<evidence type="ECO:0000313" key="5">
    <source>
        <dbReference type="Proteomes" id="UP001388673"/>
    </source>
</evidence>
<keyword evidence="2" id="KW-0560">Oxidoreductase</keyword>
<evidence type="ECO:0000313" key="4">
    <source>
        <dbReference type="EMBL" id="KAK8853187.1"/>
    </source>
</evidence>
<organism evidence="4 5">
    <name type="scientific">Kwoniella newhampshirensis</name>
    <dbReference type="NCBI Taxonomy" id="1651941"/>
    <lineage>
        <taxon>Eukaryota</taxon>
        <taxon>Fungi</taxon>
        <taxon>Dikarya</taxon>
        <taxon>Basidiomycota</taxon>
        <taxon>Agaricomycotina</taxon>
        <taxon>Tremellomycetes</taxon>
        <taxon>Tremellales</taxon>
        <taxon>Cryptococcaceae</taxon>
        <taxon>Kwoniella</taxon>
    </lineage>
</organism>
<dbReference type="Pfam" id="PF13561">
    <property type="entry name" value="adh_short_C2"/>
    <property type="match status" value="1"/>
</dbReference>
<dbReference type="PANTHER" id="PTHR43180:SF66">
    <property type="entry name" value="SHORT-CHAIN DEHYDROGENASE_REDUCTASE FAMILY PROTEIN"/>
    <property type="match status" value="1"/>
</dbReference>
<sequence length="343" mass="35729">MAKAQLPPPTATGAKAKSASAEKTDGIRVRKEVLNGVISRAKGTDGDGRLTGKVGVITGVGPELGIGTAAARLFAREGAAHLYLVDYDERPIPAFLDSLSKTFPKTKVTFVKADAASPEVISSLVSSVLEEEGHLDFFFANAGVSQIRPRIKDDGSEGMLKALGDLKALIRPVAEIAEDEFNEVMRINALGVFIAVKYASTAMGKICPEKGKTIPGGSIILTASIAGLKANAGPIAYSASKAAVVSMAQTASYDLTGKNIRVNAICPGLIETDMTRGMFTLAEKAGKSDRMGSLNPALRQGLGVEVAQVALFLASDDSSYVNGQAIPVDGGLTAGVPYTRFKL</sequence>
<dbReference type="GO" id="GO:0016491">
    <property type="term" value="F:oxidoreductase activity"/>
    <property type="evidence" value="ECO:0007669"/>
    <property type="project" value="UniProtKB-KW"/>
</dbReference>
<name>A0AAW0YYF0_9TREE</name>
<feature type="region of interest" description="Disordered" evidence="3">
    <location>
        <begin position="1"/>
        <end position="23"/>
    </location>
</feature>
<dbReference type="InterPro" id="IPR036291">
    <property type="entry name" value="NAD(P)-bd_dom_sf"/>
</dbReference>
<dbReference type="CDD" id="cd05233">
    <property type="entry name" value="SDR_c"/>
    <property type="match status" value="1"/>
</dbReference>
<dbReference type="PANTHER" id="PTHR43180">
    <property type="entry name" value="3-OXOACYL-(ACYL-CARRIER-PROTEIN) REDUCTASE (AFU_ORTHOLOGUE AFUA_6G11210)"/>
    <property type="match status" value="1"/>
</dbReference>
<dbReference type="PRINTS" id="PR00080">
    <property type="entry name" value="SDRFAMILY"/>
</dbReference>
<dbReference type="GeneID" id="92181147"/>
<gene>
    <name evidence="4" type="ORF">IAR55_003889</name>
</gene>
<dbReference type="RefSeq" id="XP_066802373.1">
    <property type="nucleotide sequence ID" value="XM_066946994.1"/>
</dbReference>
<comment type="caution">
    <text evidence="4">The sequence shown here is derived from an EMBL/GenBank/DDBJ whole genome shotgun (WGS) entry which is preliminary data.</text>
</comment>
<protein>
    <recommendedName>
        <fullName evidence="6">2,4-dienoyl-CoA reductase</fullName>
    </recommendedName>
</protein>
<dbReference type="KEGG" id="kne:92181147"/>